<dbReference type="InterPro" id="IPR000198">
    <property type="entry name" value="RhoGAP_dom"/>
</dbReference>
<protein>
    <submittedName>
        <fullName evidence="5">Rho GTPase-activating protein 12</fullName>
    </submittedName>
</protein>
<feature type="region of interest" description="Disordered" evidence="2">
    <location>
        <begin position="433"/>
        <end position="525"/>
    </location>
</feature>
<proteinExistence type="predicted"/>
<feature type="domain" description="WW" evidence="3">
    <location>
        <begin position="736"/>
        <end position="764"/>
    </location>
</feature>
<name>A0A8J5CYU5_CHIOP</name>
<sequence length="1709" mass="192870">MSEGSPPREKLEDYVEVLLDYQYVDRGQAYTISKGETLMVLKRSNNVWWQVIREGSYRAFYAPAQHLQHKDLSEKEMKRIISGHSTSNENVALARRSQELDGRGAFPPQGFPPSDNTQPIQAFRPYPGHLNILPSHISQLCVNEVRAESQRRLAGKPVIKSKSIDELRSGERYHSTLDVTKMREASSEELDRRSSAGMQLSPRLRSSSFDLRMPPKDTEMKVWSLDKPRHSGISKDQGDRRRSWALENLRPSLKRGETVDAAIVLDVPPELPPKTKPKRGLTTFHSNPENVGHLEGPIDLKVEQARMTKSGLPSSGNEQHGVEGEMRHSRHSSDPLLLLEEKTSFPLYHGTLNGKDPPVALPRTLLPQQTAPLEDRLEVLSLVGDNIHRDANGNKVKKSSSQNSLANMPFGTNEGSSKAQETLGSFRYRSRTYESSFKPSSTPEAITKSNSSSLPSQKCRSESPKVTVKSKISQSFGSFRKNSKKEAKKEEREKDPPPRETLTPDSLRRGKIMQTPPSPLCPPQRTLSGDWAEYFDQASRRPYYYNSITREKRWKPPRKGVSSNPIPEVKVPSSVTENNNSRGTIVHCPPPKCPTPDYPTSPRLSHKPFSYTGSSDTPQLHPINTRAAIHNSSSIPHPIPSQPFTNSIPPATHSISPPQKPGKQKVLPLALSTLSTMSTPPSVPPSSAKPTLPTTPTTAKPTFPTFPTTPTTPEFTDLTASTGDTHYALLDILYKMELPQGWEKKYDAFNQRIYFYNRVTRERTQSADLATKQAMSDDQLQVILMNCTVFQPRGVSCVSELDVAHLNDKQYVRKSYQSNMDLSKELQLDANVIEDDQSVAADNMASSASFVNVSREQGTVWEQKGAPPKPPRTAKEPVRLSFSLVPDKMVINPNRPRQVEGQGSRYFGSPTDHPSVVERSRLSSFGVASSFPKPHGHHGSRAESMRVSPIVVDPSVTQGHCLAVGETMLDASKVASQSPSFTQELARKKSPVLSPKVLLPQSSRAPALPPRSHDSHTKEDIRSFNYTLPRLTIGEKGKITGDIHGKQLKQDNIYKSLGNLENVDYDSNQANAMNVAQSSKMHKDLLKELNTHTHSLRPIGGVSSTPDALAEQDLPDVTLRRSADNKCSEEAFLLNTPFTLSKMSRLNQSQKPRHTRGKRSRKHSADDITEPRSLIRNSSFIAHDEDGSILEDKSLSHLLQPAASGEGGKLQPGWPMEMFLFPSKPLSCSEMDEVARNYDSEEISPTCYNGRDSREGKNFQDFDKWLATTSDEGKVYYYEESGTKSAWRLPEVDDADLRYKESHSGLSLPSPLENYRLSNITENLSELSDSIVREGFIHRTFLMRDGKKVRKNWTHSYTRYIVRAFNAGCSGILYFTKTKDDEKKPEIFEFYPPCCLEHSSDKKTSRQQVLGLRNGHDTEILLQFEEKEIGHEWFKLLDNHEGVKYYVNTTEKEDKKLKKGAEKIKRQTSVEQLNPDSKGIKDKLRNFIKRRPMKETLENKGIYKGKFYKGPKECTLAELKFQDKTNIPIFVLLCIRSIEQSEENLQTDGLYRISGNAALIQKIRFEVAQRKYEVLSQEKEIHNLSGALKLFFRELKEPLIPYDNYDDFIRATGSEYRRMNQQADKLTKAINRLPIENRDTLKILIQHLLRVSEYESENRMSLFNLAIVFGPCLMWPKVTLSHDLMTDVMLHNRVVEGLLSDFHKVFSKR</sequence>
<evidence type="ECO:0000313" key="5">
    <source>
        <dbReference type="EMBL" id="KAG0722310.1"/>
    </source>
</evidence>
<dbReference type="InterPro" id="IPR036028">
    <property type="entry name" value="SH3-like_dom_sf"/>
</dbReference>
<dbReference type="PROSITE" id="PS50238">
    <property type="entry name" value="RHOGAP"/>
    <property type="match status" value="1"/>
</dbReference>
<dbReference type="PANTHER" id="PTHR23176">
    <property type="entry name" value="RHO/RAC/CDC GTPASE-ACTIVATING PROTEIN"/>
    <property type="match status" value="1"/>
</dbReference>
<dbReference type="InterPro" id="IPR001202">
    <property type="entry name" value="WW_dom"/>
</dbReference>
<feature type="region of interest" description="Disordered" evidence="2">
    <location>
        <begin position="389"/>
        <end position="421"/>
    </location>
</feature>
<dbReference type="EMBL" id="JACEEZ010009752">
    <property type="protein sequence ID" value="KAG0722310.1"/>
    <property type="molecule type" value="Genomic_DNA"/>
</dbReference>
<dbReference type="InterPro" id="IPR036020">
    <property type="entry name" value="WW_dom_sf"/>
</dbReference>
<dbReference type="SUPFAM" id="SSF48350">
    <property type="entry name" value="GTPase activation domain, GAP"/>
    <property type="match status" value="1"/>
</dbReference>
<keyword evidence="6" id="KW-1185">Reference proteome</keyword>
<feature type="compositionally biased region" description="Basic residues" evidence="2">
    <location>
        <begin position="1151"/>
        <end position="1162"/>
    </location>
</feature>
<dbReference type="PROSITE" id="PS50020">
    <property type="entry name" value="WW_DOMAIN_2"/>
    <property type="match status" value="3"/>
</dbReference>
<evidence type="ECO:0000256" key="1">
    <source>
        <dbReference type="ARBA" id="ARBA00022468"/>
    </source>
</evidence>
<evidence type="ECO:0000259" key="3">
    <source>
        <dbReference type="PROSITE" id="PS50020"/>
    </source>
</evidence>
<gene>
    <name evidence="5" type="primary">ARHGAP12_1</name>
    <name evidence="5" type="ORF">GWK47_044688</name>
</gene>
<dbReference type="OrthoDB" id="79452at2759"/>
<feature type="region of interest" description="Disordered" evidence="2">
    <location>
        <begin position="645"/>
        <end position="664"/>
    </location>
</feature>
<feature type="compositionally biased region" description="Polar residues" evidence="2">
    <location>
        <begin position="433"/>
        <end position="458"/>
    </location>
</feature>
<feature type="compositionally biased region" description="Polar residues" evidence="2">
    <location>
        <begin position="645"/>
        <end position="657"/>
    </location>
</feature>
<feature type="compositionally biased region" description="Polar residues" evidence="2">
    <location>
        <begin position="573"/>
        <end position="583"/>
    </location>
</feature>
<evidence type="ECO:0000259" key="4">
    <source>
        <dbReference type="PROSITE" id="PS50238"/>
    </source>
</evidence>
<dbReference type="InterPro" id="IPR050729">
    <property type="entry name" value="Rho-GAP"/>
</dbReference>
<dbReference type="InterPro" id="IPR008936">
    <property type="entry name" value="Rho_GTPase_activation_prot"/>
</dbReference>
<dbReference type="GO" id="GO:0007165">
    <property type="term" value="P:signal transduction"/>
    <property type="evidence" value="ECO:0007669"/>
    <property type="project" value="InterPro"/>
</dbReference>
<feature type="region of interest" description="Disordered" evidence="2">
    <location>
        <begin position="675"/>
        <end position="719"/>
    </location>
</feature>
<dbReference type="Gene3D" id="2.20.70.10">
    <property type="match status" value="2"/>
</dbReference>
<feature type="region of interest" description="Disordered" evidence="2">
    <location>
        <begin position="1143"/>
        <end position="1169"/>
    </location>
</feature>
<dbReference type="CDD" id="cd00201">
    <property type="entry name" value="WW"/>
    <property type="match status" value="1"/>
</dbReference>
<feature type="compositionally biased region" description="Low complexity" evidence="2">
    <location>
        <begin position="675"/>
        <end position="713"/>
    </location>
</feature>
<feature type="compositionally biased region" description="Basic and acidic residues" evidence="2">
    <location>
        <begin position="484"/>
        <end position="498"/>
    </location>
</feature>
<organism evidence="5 6">
    <name type="scientific">Chionoecetes opilio</name>
    <name type="common">Atlantic snow crab</name>
    <name type="synonym">Cancer opilio</name>
    <dbReference type="NCBI Taxonomy" id="41210"/>
    <lineage>
        <taxon>Eukaryota</taxon>
        <taxon>Metazoa</taxon>
        <taxon>Ecdysozoa</taxon>
        <taxon>Arthropoda</taxon>
        <taxon>Crustacea</taxon>
        <taxon>Multicrustacea</taxon>
        <taxon>Malacostraca</taxon>
        <taxon>Eumalacostraca</taxon>
        <taxon>Eucarida</taxon>
        <taxon>Decapoda</taxon>
        <taxon>Pleocyemata</taxon>
        <taxon>Brachyura</taxon>
        <taxon>Eubrachyura</taxon>
        <taxon>Majoidea</taxon>
        <taxon>Majidae</taxon>
        <taxon>Chionoecetes</taxon>
    </lineage>
</organism>
<feature type="region of interest" description="Disordered" evidence="2">
    <location>
        <begin position="555"/>
        <end position="601"/>
    </location>
</feature>
<dbReference type="InterPro" id="IPR011993">
    <property type="entry name" value="PH-like_dom_sf"/>
</dbReference>
<feature type="compositionally biased region" description="Pro residues" evidence="2">
    <location>
        <begin position="588"/>
        <end position="599"/>
    </location>
</feature>
<dbReference type="Gene3D" id="2.30.29.30">
    <property type="entry name" value="Pleckstrin-homology domain (PH domain)/Phosphotyrosine-binding domain (PTB)"/>
    <property type="match status" value="1"/>
</dbReference>
<dbReference type="GO" id="GO:0005737">
    <property type="term" value="C:cytoplasm"/>
    <property type="evidence" value="ECO:0007669"/>
    <property type="project" value="TreeGrafter"/>
</dbReference>
<accession>A0A8J5CYU5</accession>
<feature type="region of interest" description="Disordered" evidence="2">
    <location>
        <begin position="893"/>
        <end position="913"/>
    </location>
</feature>
<dbReference type="SMART" id="SM00324">
    <property type="entry name" value="RhoGAP"/>
    <property type="match status" value="1"/>
</dbReference>
<feature type="domain" description="WW" evidence="3">
    <location>
        <begin position="1265"/>
        <end position="1292"/>
    </location>
</feature>
<dbReference type="SUPFAM" id="SSF50729">
    <property type="entry name" value="PH domain-like"/>
    <property type="match status" value="1"/>
</dbReference>
<dbReference type="Gene3D" id="1.10.555.10">
    <property type="entry name" value="Rho GTPase activation protein"/>
    <property type="match status" value="1"/>
</dbReference>
<dbReference type="SUPFAM" id="SSF51045">
    <property type="entry name" value="WW domain"/>
    <property type="match status" value="2"/>
</dbReference>
<reference evidence="5" key="1">
    <citation type="submission" date="2020-07" db="EMBL/GenBank/DDBJ databases">
        <title>The High-quality genome of the commercially important snow crab, Chionoecetes opilio.</title>
        <authorList>
            <person name="Jeong J.-H."/>
            <person name="Ryu S."/>
        </authorList>
    </citation>
    <scope>NUCLEOTIDE SEQUENCE</scope>
    <source>
        <strain evidence="5">MADBK_172401_WGS</strain>
        <tissue evidence="5">Digestive gland</tissue>
    </source>
</reference>
<keyword evidence="1" id="KW-0343">GTPase activation</keyword>
<feature type="domain" description="WW" evidence="3">
    <location>
        <begin position="525"/>
        <end position="559"/>
    </location>
</feature>
<dbReference type="GO" id="GO:0005096">
    <property type="term" value="F:GTPase activator activity"/>
    <property type="evidence" value="ECO:0007669"/>
    <property type="project" value="UniProtKB-KW"/>
</dbReference>
<comment type="caution">
    <text evidence="5">The sequence shown here is derived from an EMBL/GenBank/DDBJ whole genome shotgun (WGS) entry which is preliminary data.</text>
</comment>
<feature type="domain" description="Rho-GAP" evidence="4">
    <location>
        <begin position="1514"/>
        <end position="1706"/>
    </location>
</feature>
<evidence type="ECO:0000313" key="6">
    <source>
        <dbReference type="Proteomes" id="UP000770661"/>
    </source>
</evidence>
<feature type="region of interest" description="Disordered" evidence="2">
    <location>
        <begin position="268"/>
        <end position="294"/>
    </location>
</feature>
<evidence type="ECO:0000256" key="2">
    <source>
        <dbReference type="SAM" id="MobiDB-lite"/>
    </source>
</evidence>
<dbReference type="Pfam" id="PF00620">
    <property type="entry name" value="RhoGAP"/>
    <property type="match status" value="1"/>
</dbReference>
<dbReference type="PANTHER" id="PTHR23176:SF129">
    <property type="entry name" value="RHO GTPASE ACTIVATING PROTEIN AT 16F, ISOFORM E-RELATED"/>
    <property type="match status" value="1"/>
</dbReference>
<dbReference type="Pfam" id="PF00397">
    <property type="entry name" value="WW"/>
    <property type="match status" value="1"/>
</dbReference>
<dbReference type="SMART" id="SM00456">
    <property type="entry name" value="WW"/>
    <property type="match status" value="3"/>
</dbReference>
<dbReference type="SUPFAM" id="SSF50044">
    <property type="entry name" value="SH3-domain"/>
    <property type="match status" value="1"/>
</dbReference>
<dbReference type="Proteomes" id="UP000770661">
    <property type="component" value="Unassembled WGS sequence"/>
</dbReference>